<dbReference type="Gene3D" id="2.40.10.10">
    <property type="entry name" value="Trypsin-like serine proteases"/>
    <property type="match status" value="1"/>
</dbReference>
<evidence type="ECO:0000256" key="1">
    <source>
        <dbReference type="ARBA" id="ARBA00022670"/>
    </source>
</evidence>
<name>A0A8J1L6T8_XENLA</name>
<dbReference type="Pfam" id="PF00089">
    <property type="entry name" value="Trypsin"/>
    <property type="match status" value="1"/>
</dbReference>
<dbReference type="PANTHER" id="PTHR24252">
    <property type="entry name" value="ACROSIN-RELATED"/>
    <property type="match status" value="1"/>
</dbReference>
<keyword evidence="11" id="KW-1185">Reference proteome</keyword>
<dbReference type="InterPro" id="IPR001314">
    <property type="entry name" value="Peptidase_S1A"/>
</dbReference>
<dbReference type="PROSITE" id="PS50287">
    <property type="entry name" value="SRCR_2"/>
    <property type="match status" value="1"/>
</dbReference>
<dbReference type="InterPro" id="IPR009003">
    <property type="entry name" value="Peptidase_S1_PA"/>
</dbReference>
<dbReference type="Pfam" id="PF15494">
    <property type="entry name" value="SRCR_2"/>
    <property type="match status" value="1"/>
</dbReference>
<keyword evidence="3 7" id="KW-0720">Serine protease</keyword>
<dbReference type="InterPro" id="IPR033116">
    <property type="entry name" value="TRYPSIN_SER"/>
</dbReference>
<dbReference type="SMART" id="SM00020">
    <property type="entry name" value="Tryp_SPc"/>
    <property type="match status" value="1"/>
</dbReference>
<evidence type="ECO:0000256" key="4">
    <source>
        <dbReference type="ARBA" id="ARBA00023157"/>
    </source>
</evidence>
<evidence type="ECO:0000256" key="5">
    <source>
        <dbReference type="ARBA" id="ARBA00023180"/>
    </source>
</evidence>
<keyword evidence="5" id="KW-0325">Glycoprotein</keyword>
<dbReference type="InterPro" id="IPR043504">
    <property type="entry name" value="Peptidase_S1_PA_chymotrypsin"/>
</dbReference>
<evidence type="ECO:0000256" key="6">
    <source>
        <dbReference type="PROSITE-ProRule" id="PRU00196"/>
    </source>
</evidence>
<dbReference type="RefSeq" id="XP_041425248.1">
    <property type="nucleotide sequence ID" value="XM_041569314.1"/>
</dbReference>
<feature type="domain" description="SRCR" evidence="10">
    <location>
        <begin position="77"/>
        <end position="122"/>
    </location>
</feature>
<dbReference type="GO" id="GO:0006508">
    <property type="term" value="P:proteolysis"/>
    <property type="evidence" value="ECO:0007669"/>
    <property type="project" value="UniProtKB-KW"/>
</dbReference>
<evidence type="ECO:0000256" key="3">
    <source>
        <dbReference type="ARBA" id="ARBA00022825"/>
    </source>
</evidence>
<protein>
    <submittedName>
        <fullName evidence="12">Transmembrane protease serine 5 isoform X1</fullName>
    </submittedName>
</protein>
<dbReference type="PROSITE" id="PS50240">
    <property type="entry name" value="TRYPSIN_DOM"/>
    <property type="match status" value="1"/>
</dbReference>
<dbReference type="InterPro" id="IPR001254">
    <property type="entry name" value="Trypsin_dom"/>
</dbReference>
<dbReference type="FunFam" id="2.40.10.10:FF:000003">
    <property type="entry name" value="Transmembrane serine protease 3"/>
    <property type="match status" value="1"/>
</dbReference>
<dbReference type="InterPro" id="IPR036772">
    <property type="entry name" value="SRCR-like_dom_sf"/>
</dbReference>
<dbReference type="OrthoDB" id="5979691at2759"/>
<keyword evidence="4" id="KW-1015">Disulfide bond</keyword>
<gene>
    <name evidence="12" type="primary">LOC108696514</name>
</gene>
<evidence type="ECO:0000256" key="2">
    <source>
        <dbReference type="ARBA" id="ARBA00022801"/>
    </source>
</evidence>
<feature type="domain" description="Peptidase S1" evidence="9">
    <location>
        <begin position="188"/>
        <end position="424"/>
    </location>
</feature>
<keyword evidence="8" id="KW-1133">Transmembrane helix</keyword>
<accession>A0A8J1L6T8</accession>
<dbReference type="CDD" id="cd00190">
    <property type="entry name" value="Tryp_SPc"/>
    <property type="match status" value="1"/>
</dbReference>
<evidence type="ECO:0000256" key="8">
    <source>
        <dbReference type="SAM" id="Phobius"/>
    </source>
</evidence>
<dbReference type="Proteomes" id="UP000186698">
    <property type="component" value="Chromosome 7L"/>
</dbReference>
<organism evidence="11 12">
    <name type="scientific">Xenopus laevis</name>
    <name type="common">African clawed frog</name>
    <dbReference type="NCBI Taxonomy" id="8355"/>
    <lineage>
        <taxon>Eukaryota</taxon>
        <taxon>Metazoa</taxon>
        <taxon>Chordata</taxon>
        <taxon>Craniata</taxon>
        <taxon>Vertebrata</taxon>
        <taxon>Euteleostomi</taxon>
        <taxon>Amphibia</taxon>
        <taxon>Batrachia</taxon>
        <taxon>Anura</taxon>
        <taxon>Pipoidea</taxon>
        <taxon>Pipidae</taxon>
        <taxon>Xenopodinae</taxon>
        <taxon>Xenopus</taxon>
        <taxon>Xenopus</taxon>
    </lineage>
</organism>
<feature type="transmembrane region" description="Helical" evidence="8">
    <location>
        <begin position="21"/>
        <end position="41"/>
    </location>
</feature>
<sequence length="502" mass="55879">MKTSVEAGKSKSCCLGVQKNMAILFTLVVLSGTAVGIYIIVEYFMTPLVSHDTVPLQDPDATTQCNDTDNEATATAPRKVSFRINTKNCLLEVLVKGKQEWLLMCHERWNSTWGTLICRHLGYIRLLHHRAVHLTDVKLNHSQEFVQVPLTGDTGTEHVWKSRRGCLSGHIVALKCSECGSRSKSPRIIGGSDVGLGRWPWQVSLYRDNKHVCGGSVVATQWIITAAHCVHNYRSFQPSSWTILSGIINHASTNPLASTSAVKKIIYHQKYDGRSHDYDVALVKLVKPLNYSDNMRPVCLPQYDQEFPVGTECWVTGWGHTHPDSIHMSESLKEALVPLISTRKCNSSCVYGGDITPRMICAGYLEGKVDACQGDSGGPLVCQTDYTWRLAGVVSWGMGCAEPNRPGVYTKIASFLDWIYQMIEVREGLFKYLTNKTTACLLNNYNSFFYRTNRSNGTTLSHWVLSHSLATTTSRPNTGMGSVIRKPVIQKLKIMTIDSILS</sequence>
<dbReference type="InterPro" id="IPR018114">
    <property type="entry name" value="TRYPSIN_HIS"/>
</dbReference>
<dbReference type="AlphaFoldDB" id="A0A8J1L6T8"/>
<dbReference type="PRINTS" id="PR00722">
    <property type="entry name" value="CHYMOTRYPSIN"/>
</dbReference>
<evidence type="ECO:0000313" key="12">
    <source>
        <dbReference type="RefSeq" id="XP_041425248.1"/>
    </source>
</evidence>
<evidence type="ECO:0000259" key="9">
    <source>
        <dbReference type="PROSITE" id="PS50240"/>
    </source>
</evidence>
<comment type="caution">
    <text evidence="6">Lacks conserved residue(s) required for the propagation of feature annotation.</text>
</comment>
<keyword evidence="8" id="KW-0472">Membrane</keyword>
<dbReference type="SUPFAM" id="SSF50494">
    <property type="entry name" value="Trypsin-like serine proteases"/>
    <property type="match status" value="1"/>
</dbReference>
<dbReference type="InterPro" id="IPR001190">
    <property type="entry name" value="SRCR"/>
</dbReference>
<dbReference type="PANTHER" id="PTHR24252:SF27">
    <property type="entry name" value="TRANSMEMBRANE PROTEASE SERINE 3-LIKE"/>
    <property type="match status" value="1"/>
</dbReference>
<reference evidence="12" key="1">
    <citation type="submission" date="2025-08" db="UniProtKB">
        <authorList>
            <consortium name="RefSeq"/>
        </authorList>
    </citation>
    <scope>IDENTIFICATION</scope>
    <source>
        <strain evidence="12">J_2021</strain>
        <tissue evidence="12">Erythrocytes</tissue>
    </source>
</reference>
<keyword evidence="2 7" id="KW-0378">Hydrolase</keyword>
<dbReference type="Gene3D" id="3.10.250.10">
    <property type="entry name" value="SRCR-like domain"/>
    <property type="match status" value="1"/>
</dbReference>
<dbReference type="GeneID" id="108696514"/>
<dbReference type="GO" id="GO:0004252">
    <property type="term" value="F:serine-type endopeptidase activity"/>
    <property type="evidence" value="ECO:0007669"/>
    <property type="project" value="InterPro"/>
</dbReference>
<evidence type="ECO:0000259" key="10">
    <source>
        <dbReference type="PROSITE" id="PS50287"/>
    </source>
</evidence>
<evidence type="ECO:0000256" key="7">
    <source>
        <dbReference type="RuleBase" id="RU363034"/>
    </source>
</evidence>
<dbReference type="PROSITE" id="PS00135">
    <property type="entry name" value="TRYPSIN_SER"/>
    <property type="match status" value="1"/>
</dbReference>
<dbReference type="SUPFAM" id="SSF56487">
    <property type="entry name" value="SRCR-like"/>
    <property type="match status" value="1"/>
</dbReference>
<keyword evidence="8 12" id="KW-0812">Transmembrane</keyword>
<dbReference type="GO" id="GO:0016020">
    <property type="term" value="C:membrane"/>
    <property type="evidence" value="ECO:0007669"/>
    <property type="project" value="InterPro"/>
</dbReference>
<evidence type="ECO:0000313" key="11">
    <source>
        <dbReference type="Proteomes" id="UP000186698"/>
    </source>
</evidence>
<keyword evidence="1 7" id="KW-0645">Protease</keyword>
<dbReference type="PROSITE" id="PS00134">
    <property type="entry name" value="TRYPSIN_HIS"/>
    <property type="match status" value="1"/>
</dbReference>
<proteinExistence type="predicted"/>